<dbReference type="EMBL" id="JACJTA010000064">
    <property type="protein sequence ID" value="MBD2607480.1"/>
    <property type="molecule type" value="Genomic_DNA"/>
</dbReference>
<protein>
    <submittedName>
        <fullName evidence="1">Uncharacterized protein</fullName>
    </submittedName>
</protein>
<organism evidence="1 2">
    <name type="scientific">Scytonema hofmannii FACHB-248</name>
    <dbReference type="NCBI Taxonomy" id="1842502"/>
    <lineage>
        <taxon>Bacteria</taxon>
        <taxon>Bacillati</taxon>
        <taxon>Cyanobacteriota</taxon>
        <taxon>Cyanophyceae</taxon>
        <taxon>Nostocales</taxon>
        <taxon>Scytonemataceae</taxon>
        <taxon>Scytonema</taxon>
    </lineage>
</organism>
<dbReference type="RefSeq" id="WP_029630328.1">
    <property type="nucleotide sequence ID" value="NZ_JACJTA010000064.1"/>
</dbReference>
<keyword evidence="2" id="KW-1185">Reference proteome</keyword>
<evidence type="ECO:0000313" key="2">
    <source>
        <dbReference type="Proteomes" id="UP000660380"/>
    </source>
</evidence>
<comment type="caution">
    <text evidence="1">The sequence shown here is derived from an EMBL/GenBank/DDBJ whole genome shotgun (WGS) entry which is preliminary data.</text>
</comment>
<dbReference type="Proteomes" id="UP000660380">
    <property type="component" value="Unassembled WGS sequence"/>
</dbReference>
<gene>
    <name evidence="1" type="ORF">H6G81_23875</name>
</gene>
<name>A0ABR8GWI9_9CYAN</name>
<accession>A0ABR8GWI9</accession>
<reference evidence="1 2" key="1">
    <citation type="journal article" date="2020" name="ISME J.">
        <title>Comparative genomics reveals insights into cyanobacterial evolution and habitat adaptation.</title>
        <authorList>
            <person name="Chen M.Y."/>
            <person name="Teng W.K."/>
            <person name="Zhao L."/>
            <person name="Hu C.X."/>
            <person name="Zhou Y.K."/>
            <person name="Han B.P."/>
            <person name="Song L.R."/>
            <person name="Shu W.S."/>
        </authorList>
    </citation>
    <scope>NUCLEOTIDE SEQUENCE [LARGE SCALE GENOMIC DNA]</scope>
    <source>
        <strain evidence="1 2">FACHB-248</strain>
    </source>
</reference>
<evidence type="ECO:0000313" key="1">
    <source>
        <dbReference type="EMBL" id="MBD2607480.1"/>
    </source>
</evidence>
<proteinExistence type="predicted"/>
<sequence length="67" mass="7019">MATINISDLHPTGSDLFSDSESYINELGDGELDATYGGSTPIIWSVRVSVVLTIAAVTLFTGQGEAN</sequence>